<evidence type="ECO:0000313" key="2">
    <source>
        <dbReference type="Proteomes" id="UP000037939"/>
    </source>
</evidence>
<dbReference type="STRING" id="857265.WG78_11890"/>
<accession>A0A0N0GN66</accession>
<dbReference type="AlphaFoldDB" id="A0A0N0GN66"/>
<comment type="caution">
    <text evidence="1">The sequence shown here is derived from an EMBL/GenBank/DDBJ whole genome shotgun (WGS) entry which is preliminary data.</text>
</comment>
<keyword evidence="2" id="KW-1185">Reference proteome</keyword>
<proteinExistence type="predicted"/>
<protein>
    <submittedName>
        <fullName evidence="1">Uncharacterized protein</fullName>
    </submittedName>
</protein>
<dbReference type="Proteomes" id="UP000037939">
    <property type="component" value="Unassembled WGS sequence"/>
</dbReference>
<sequence length="79" mass="8479">MLTEQWRGQWVEQTSWFSKDRSHDTFGTIVQGTQDAVISAGNALTVTGQTVTNSGALSANTIKVNTDKLLNLGVVDVLG</sequence>
<evidence type="ECO:0000313" key="1">
    <source>
        <dbReference type="EMBL" id="KPC52544.1"/>
    </source>
</evidence>
<name>A0A0N0GN66_9NEIS</name>
<reference evidence="1 2" key="1">
    <citation type="submission" date="2015-07" db="EMBL/GenBank/DDBJ databases">
        <title>Draft genome sequence of the Amantichitinum ursilacus IGB-41, a new chitin-degrading bacterium.</title>
        <authorList>
            <person name="Kirstahler P."/>
            <person name="Guenther M."/>
            <person name="Grumaz C."/>
            <person name="Rupp S."/>
            <person name="Zibek S."/>
            <person name="Sohn K."/>
        </authorList>
    </citation>
    <scope>NUCLEOTIDE SEQUENCE [LARGE SCALE GENOMIC DNA]</scope>
    <source>
        <strain evidence="1 2">IGB-41</strain>
    </source>
</reference>
<gene>
    <name evidence="1" type="ORF">WG78_11890</name>
</gene>
<dbReference type="EMBL" id="LAQT01000009">
    <property type="protein sequence ID" value="KPC52544.1"/>
    <property type="molecule type" value="Genomic_DNA"/>
</dbReference>
<organism evidence="1 2">
    <name type="scientific">Amantichitinum ursilacus</name>
    <dbReference type="NCBI Taxonomy" id="857265"/>
    <lineage>
        <taxon>Bacteria</taxon>
        <taxon>Pseudomonadati</taxon>
        <taxon>Pseudomonadota</taxon>
        <taxon>Betaproteobacteria</taxon>
        <taxon>Neisseriales</taxon>
        <taxon>Chitinibacteraceae</taxon>
        <taxon>Amantichitinum</taxon>
    </lineage>
</organism>
<dbReference type="RefSeq" id="WP_053938034.1">
    <property type="nucleotide sequence ID" value="NZ_LAQT01000009.1"/>
</dbReference>